<evidence type="ECO:0000313" key="9">
    <source>
        <dbReference type="RefSeq" id="XP_040967909.1"/>
    </source>
</evidence>
<feature type="domain" description="S-locus glycoprotein" evidence="7">
    <location>
        <begin position="33"/>
        <end position="122"/>
    </location>
</feature>
<evidence type="ECO:0000256" key="3">
    <source>
        <dbReference type="ARBA" id="ARBA00022729"/>
    </source>
</evidence>
<protein>
    <submittedName>
        <fullName evidence="9">Receptor protein kinase ZmPK1</fullName>
    </submittedName>
</protein>
<dbReference type="Pfam" id="PF00954">
    <property type="entry name" value="S_locus_glycop"/>
    <property type="match status" value="1"/>
</dbReference>
<reference evidence="9" key="2">
    <citation type="submission" date="2025-08" db="UniProtKB">
        <authorList>
            <consortium name="RefSeq"/>
        </authorList>
    </citation>
    <scope>IDENTIFICATION</scope>
</reference>
<organism evidence="8 9">
    <name type="scientific">Gossypium hirsutum</name>
    <name type="common">Upland cotton</name>
    <name type="synonym">Gossypium mexicanum</name>
    <dbReference type="NCBI Taxonomy" id="3635"/>
    <lineage>
        <taxon>Eukaryota</taxon>
        <taxon>Viridiplantae</taxon>
        <taxon>Streptophyta</taxon>
        <taxon>Embryophyta</taxon>
        <taxon>Tracheophyta</taxon>
        <taxon>Spermatophyta</taxon>
        <taxon>Magnoliopsida</taxon>
        <taxon>eudicotyledons</taxon>
        <taxon>Gunneridae</taxon>
        <taxon>Pentapetalae</taxon>
        <taxon>rosids</taxon>
        <taxon>malvids</taxon>
        <taxon>Malvales</taxon>
        <taxon>Malvaceae</taxon>
        <taxon>Malvoideae</taxon>
        <taxon>Gossypium</taxon>
    </lineage>
</organism>
<keyword evidence="8" id="KW-1185">Reference proteome</keyword>
<accession>A0ABM3BLG6</accession>
<evidence type="ECO:0000259" key="7">
    <source>
        <dbReference type="Pfam" id="PF00954"/>
    </source>
</evidence>
<evidence type="ECO:0000313" key="8">
    <source>
        <dbReference type="Proteomes" id="UP000818029"/>
    </source>
</evidence>
<dbReference type="GeneID" id="107960512"/>
<evidence type="ECO:0000256" key="5">
    <source>
        <dbReference type="ARBA" id="ARBA00023136"/>
    </source>
</evidence>
<keyword evidence="9" id="KW-0808">Transferase</keyword>
<keyword evidence="9" id="KW-0418">Kinase</keyword>
<dbReference type="RefSeq" id="XP_040967909.1">
    <property type="nucleotide sequence ID" value="XM_041111975.1"/>
</dbReference>
<dbReference type="PANTHER" id="PTHR47974:SF6">
    <property type="entry name" value="NON-SPECIFIC SERINE_THREONINE PROTEIN KINASE"/>
    <property type="match status" value="1"/>
</dbReference>
<keyword evidence="2" id="KW-0812">Transmembrane</keyword>
<keyword evidence="9" id="KW-0675">Receptor</keyword>
<sequence>MAGWERFNYPTDTILSSQTYRSNENAFIKLEANGVVTQENGATLVSSDFDEQNKSRRLTLDDNGNIRIHIFDLKNRESTIVWLAVQEMCTVHGTYGDNAICMDDVSNTDPSSCVCPPGFKNNTIVNESNFCVIKTPLNNNHGNTKFLQLDYVNFSRVSDQSFFQSKCLANPNCLGFGFKYDGKGYCVLQINQLRYGYRSPGTETAFFLRVHESETDEFNFTGMTTLLETTCAVNITLQYHRKNPALRFEI</sequence>
<keyword evidence="5" id="KW-0472">Membrane</keyword>
<keyword evidence="6" id="KW-1015">Disulfide bond</keyword>
<keyword evidence="4" id="KW-1133">Transmembrane helix</keyword>
<evidence type="ECO:0000256" key="4">
    <source>
        <dbReference type="ARBA" id="ARBA00022989"/>
    </source>
</evidence>
<name>A0ABM3BLG6_GOSHI</name>
<gene>
    <name evidence="9" type="primary">LOC107960512</name>
</gene>
<comment type="subcellular location">
    <subcellularLocation>
        <location evidence="1">Membrane</location>
        <topology evidence="1">Single-pass membrane protein</topology>
    </subcellularLocation>
</comment>
<dbReference type="PANTHER" id="PTHR47974">
    <property type="entry name" value="OS07G0415500 PROTEIN"/>
    <property type="match status" value="1"/>
</dbReference>
<reference evidence="8" key="1">
    <citation type="journal article" date="2020" name="Nat. Genet.">
        <title>Genomic diversifications of five Gossypium allopolyploid species and their impact on cotton improvement.</title>
        <authorList>
            <person name="Chen Z.J."/>
            <person name="Sreedasyam A."/>
            <person name="Ando A."/>
            <person name="Song Q."/>
            <person name="De Santiago L.M."/>
            <person name="Hulse-Kemp A.M."/>
            <person name="Ding M."/>
            <person name="Ye W."/>
            <person name="Kirkbride R.C."/>
            <person name="Jenkins J."/>
            <person name="Plott C."/>
            <person name="Lovell J."/>
            <person name="Lin Y.M."/>
            <person name="Vaughn R."/>
            <person name="Liu B."/>
            <person name="Simpson S."/>
            <person name="Scheffler B.E."/>
            <person name="Wen L."/>
            <person name="Saski C.A."/>
            <person name="Grover C.E."/>
            <person name="Hu G."/>
            <person name="Conover J.L."/>
            <person name="Carlson J.W."/>
            <person name="Shu S."/>
            <person name="Boston L.B."/>
            <person name="Williams M."/>
            <person name="Peterson D.G."/>
            <person name="McGee K."/>
            <person name="Jones D.C."/>
            <person name="Wendel J.F."/>
            <person name="Stelly D.M."/>
            <person name="Grimwood J."/>
            <person name="Schmutz J."/>
        </authorList>
    </citation>
    <scope>NUCLEOTIDE SEQUENCE [LARGE SCALE GENOMIC DNA]</scope>
    <source>
        <strain evidence="8">cv. TM-1</strain>
    </source>
</reference>
<dbReference type="Proteomes" id="UP000818029">
    <property type="component" value="Chromosome A05"/>
</dbReference>
<evidence type="ECO:0000256" key="6">
    <source>
        <dbReference type="ARBA" id="ARBA00023157"/>
    </source>
</evidence>
<dbReference type="GO" id="GO:0016301">
    <property type="term" value="F:kinase activity"/>
    <property type="evidence" value="ECO:0007669"/>
    <property type="project" value="UniProtKB-KW"/>
</dbReference>
<evidence type="ECO:0000256" key="1">
    <source>
        <dbReference type="ARBA" id="ARBA00004167"/>
    </source>
</evidence>
<evidence type="ECO:0000256" key="2">
    <source>
        <dbReference type="ARBA" id="ARBA00022692"/>
    </source>
</evidence>
<proteinExistence type="predicted"/>
<dbReference type="InterPro" id="IPR000858">
    <property type="entry name" value="S_locus_glycoprot_dom"/>
</dbReference>
<keyword evidence="3" id="KW-0732">Signal</keyword>